<gene>
    <name evidence="1" type="ordered locus">Mmcs_3622</name>
</gene>
<sequence>MTMTKGQQLDVLNRRQCLDLLEGVRVGRLVFTEDGLPAVHPVNFRMKRDDVIIRVAGGAKLAAANKNMVVAFEADELDPDLRTGWSVTIVGTAHPISDVDELVEVSGTFLEPWVEGRRDHFIRIEAQKMTGRRFREHGLPKYQSAGE</sequence>
<dbReference type="KEGG" id="mmc:Mmcs_3622"/>
<name>A0A5Q5BN24_MYCSS</name>
<dbReference type="InterPro" id="IPR024747">
    <property type="entry name" value="Pyridox_Oxase-rel"/>
</dbReference>
<dbReference type="Pfam" id="PF12900">
    <property type="entry name" value="Pyridox_ox_2"/>
    <property type="match status" value="1"/>
</dbReference>
<reference evidence="1" key="1">
    <citation type="submission" date="2006-06" db="EMBL/GenBank/DDBJ databases">
        <title>Complete sequence of chromosome of Mycobacterium sp. MCS.</title>
        <authorList>
            <consortium name="US DOE Joint Genome Institute"/>
            <person name="Copeland A."/>
            <person name="Lucas S."/>
            <person name="Lapidus A."/>
            <person name="Barry K."/>
            <person name="Detter J.C."/>
            <person name="Glavina del Rio T."/>
            <person name="Hammon N."/>
            <person name="Israni S."/>
            <person name="Dalin E."/>
            <person name="Tice H."/>
            <person name="Pitluck S."/>
            <person name="Martinez M."/>
            <person name="Schmutz J."/>
            <person name="Larimer F."/>
            <person name="Land M."/>
            <person name="Hauser L."/>
            <person name="Kyrpides N."/>
            <person name="Kim E."/>
            <person name="Miller C.D."/>
            <person name="Hughes J.E."/>
            <person name="Anderson A.J."/>
            <person name="Sims R.C."/>
            <person name="Richardson P."/>
        </authorList>
    </citation>
    <scope>NUCLEOTIDE SEQUENCE [LARGE SCALE GENOMIC DNA]</scope>
    <source>
        <strain evidence="1">MCS</strain>
    </source>
</reference>
<proteinExistence type="predicted"/>
<dbReference type="Gene3D" id="2.30.110.10">
    <property type="entry name" value="Electron Transport, Fmn-binding Protein, Chain A"/>
    <property type="match status" value="1"/>
</dbReference>
<accession>A0A5Q5BN24</accession>
<dbReference type="SUPFAM" id="SSF50475">
    <property type="entry name" value="FMN-binding split barrel"/>
    <property type="match status" value="1"/>
</dbReference>
<dbReference type="InterPro" id="IPR012349">
    <property type="entry name" value="Split_barrel_FMN-bd"/>
</dbReference>
<protein>
    <submittedName>
        <fullName evidence="1">Pyridoxamine 5'-phosphate oxidase-related, FMN-binding protein</fullName>
    </submittedName>
</protein>
<evidence type="ECO:0000313" key="1">
    <source>
        <dbReference type="EMBL" id="ABG09729.1"/>
    </source>
</evidence>
<organism evidence="1">
    <name type="scientific">Mycobacterium sp. (strain MCS)</name>
    <dbReference type="NCBI Taxonomy" id="164756"/>
    <lineage>
        <taxon>Bacteria</taxon>
        <taxon>Bacillati</taxon>
        <taxon>Actinomycetota</taxon>
        <taxon>Actinomycetes</taxon>
        <taxon>Mycobacteriales</taxon>
        <taxon>Mycobacteriaceae</taxon>
        <taxon>Mycobacterium</taxon>
    </lineage>
</organism>
<dbReference type="AlphaFoldDB" id="A0A5Q5BN24"/>
<dbReference type="EMBL" id="CP000384">
    <property type="protein sequence ID" value="ABG09729.1"/>
    <property type="molecule type" value="Genomic_DNA"/>
</dbReference>